<keyword evidence="5 6" id="KW-0472">Membrane</keyword>
<dbReference type="PANTHER" id="PTHR35007">
    <property type="entry name" value="INTEGRAL MEMBRANE PROTEIN-RELATED"/>
    <property type="match status" value="1"/>
</dbReference>
<gene>
    <name evidence="8" type="ORF">ET445_10185</name>
</gene>
<dbReference type="Proteomes" id="UP000291259">
    <property type="component" value="Chromosome"/>
</dbReference>
<sequence>MSLVLGAVLGLGILLVVSPFLWSARAGAGVGGTDGRRGGRRAGDLVRDELHLAGLGEVPIVVVVLVAVVVAVVAAAVAHATLALPVMTLAAAVAGFAVVPLVVRARATARRSANQAVWPEVVDHLVSSVRAGMSLPDAVAALGDLGPAATRAPFAEFGAEYRRTGVFEPALDRLKDRLADPVADRILETLRMARDVGGGEIVRVLQALSSYLREDAALRGEVRARQSWVRNAARLGVAAPWLLLLVLATKPETIRAYDSPAGTALLLIGLVVTLIAYRVMIALGAIPGERRWFG</sequence>
<evidence type="ECO:0000256" key="1">
    <source>
        <dbReference type="ARBA" id="ARBA00004651"/>
    </source>
</evidence>
<feature type="transmembrane region" description="Helical" evidence="6">
    <location>
        <begin position="232"/>
        <end position="249"/>
    </location>
</feature>
<organism evidence="8 9">
    <name type="scientific">Agromyces protaetiae</name>
    <dbReference type="NCBI Taxonomy" id="2509455"/>
    <lineage>
        <taxon>Bacteria</taxon>
        <taxon>Bacillati</taxon>
        <taxon>Actinomycetota</taxon>
        <taxon>Actinomycetes</taxon>
        <taxon>Micrococcales</taxon>
        <taxon>Microbacteriaceae</taxon>
        <taxon>Agromyces</taxon>
    </lineage>
</organism>
<dbReference type="PANTHER" id="PTHR35007:SF3">
    <property type="entry name" value="POSSIBLE CONSERVED ALANINE RICH MEMBRANE PROTEIN"/>
    <property type="match status" value="1"/>
</dbReference>
<evidence type="ECO:0000313" key="9">
    <source>
        <dbReference type="Proteomes" id="UP000291259"/>
    </source>
</evidence>
<evidence type="ECO:0000256" key="2">
    <source>
        <dbReference type="ARBA" id="ARBA00022475"/>
    </source>
</evidence>
<dbReference type="KEGG" id="agf:ET445_10185"/>
<keyword evidence="3 6" id="KW-0812">Transmembrane</keyword>
<accession>A0A4P6FCP7</accession>
<keyword evidence="9" id="KW-1185">Reference proteome</keyword>
<dbReference type="AlphaFoldDB" id="A0A4P6FCP7"/>
<feature type="transmembrane region" description="Helical" evidence="6">
    <location>
        <begin position="261"/>
        <end position="286"/>
    </location>
</feature>
<evidence type="ECO:0000256" key="4">
    <source>
        <dbReference type="ARBA" id="ARBA00022989"/>
    </source>
</evidence>
<evidence type="ECO:0000313" key="8">
    <source>
        <dbReference type="EMBL" id="QAY73654.1"/>
    </source>
</evidence>
<comment type="subcellular location">
    <subcellularLocation>
        <location evidence="1">Cell membrane</location>
        <topology evidence="1">Multi-pass membrane protein</topology>
    </subcellularLocation>
</comment>
<proteinExistence type="predicted"/>
<feature type="transmembrane region" description="Helical" evidence="6">
    <location>
        <begin position="6"/>
        <end position="31"/>
    </location>
</feature>
<evidence type="ECO:0000256" key="3">
    <source>
        <dbReference type="ARBA" id="ARBA00022692"/>
    </source>
</evidence>
<feature type="transmembrane region" description="Helical" evidence="6">
    <location>
        <begin position="82"/>
        <end position="103"/>
    </location>
</feature>
<evidence type="ECO:0000256" key="5">
    <source>
        <dbReference type="ARBA" id="ARBA00023136"/>
    </source>
</evidence>
<keyword evidence="2" id="KW-1003">Cell membrane</keyword>
<evidence type="ECO:0000259" key="7">
    <source>
        <dbReference type="Pfam" id="PF00482"/>
    </source>
</evidence>
<reference evidence="8 9" key="1">
    <citation type="submission" date="2019-01" db="EMBL/GenBank/DDBJ databases">
        <title>Genome sequencing of strain FW100M-8.</title>
        <authorList>
            <person name="Heo J."/>
            <person name="Kim S.-J."/>
            <person name="Kim J.-S."/>
            <person name="Hong S.-B."/>
            <person name="Kwon S.-W."/>
        </authorList>
    </citation>
    <scope>NUCLEOTIDE SEQUENCE [LARGE SCALE GENOMIC DNA]</scope>
    <source>
        <strain evidence="8 9">FW100M-8</strain>
    </source>
</reference>
<dbReference type="InterPro" id="IPR018076">
    <property type="entry name" value="T2SS_GspF_dom"/>
</dbReference>
<name>A0A4P6FCP7_9MICO</name>
<dbReference type="GO" id="GO:0005886">
    <property type="term" value="C:plasma membrane"/>
    <property type="evidence" value="ECO:0007669"/>
    <property type="project" value="UniProtKB-SubCell"/>
</dbReference>
<feature type="transmembrane region" description="Helical" evidence="6">
    <location>
        <begin position="52"/>
        <end position="76"/>
    </location>
</feature>
<dbReference type="EMBL" id="CP035491">
    <property type="protein sequence ID" value="QAY73654.1"/>
    <property type="molecule type" value="Genomic_DNA"/>
</dbReference>
<dbReference type="RefSeq" id="WP_129191131.1">
    <property type="nucleotide sequence ID" value="NZ_CP035491.1"/>
</dbReference>
<keyword evidence="4 6" id="KW-1133">Transmembrane helix</keyword>
<protein>
    <submittedName>
        <fullName evidence="8">Type II secretion system protein F</fullName>
    </submittedName>
</protein>
<dbReference type="Pfam" id="PF00482">
    <property type="entry name" value="T2SSF"/>
    <property type="match status" value="1"/>
</dbReference>
<evidence type="ECO:0000256" key="6">
    <source>
        <dbReference type="SAM" id="Phobius"/>
    </source>
</evidence>
<dbReference type="OrthoDB" id="3217742at2"/>
<feature type="domain" description="Type II secretion system protein GspF" evidence="7">
    <location>
        <begin position="123"/>
        <end position="247"/>
    </location>
</feature>